<proteinExistence type="predicted"/>
<name>A0A673H034_9TELE</name>
<accession>A0A673H034</accession>
<protein>
    <recommendedName>
        <fullName evidence="2">Ribonuclease A-domain domain-containing protein</fullName>
    </recommendedName>
</protein>
<evidence type="ECO:0000313" key="4">
    <source>
        <dbReference type="Proteomes" id="UP000472270"/>
    </source>
</evidence>
<evidence type="ECO:0000313" key="3">
    <source>
        <dbReference type="Ensembl" id="ENSSRHP00000019055.1"/>
    </source>
</evidence>
<dbReference type="SUPFAM" id="SSF54076">
    <property type="entry name" value="RNase A-like"/>
    <property type="match status" value="1"/>
</dbReference>
<keyword evidence="4" id="KW-1185">Reference proteome</keyword>
<dbReference type="Gene3D" id="3.10.130.10">
    <property type="entry name" value="Ribonuclease A-like domain"/>
    <property type="match status" value="1"/>
</dbReference>
<evidence type="ECO:0000256" key="1">
    <source>
        <dbReference type="SAM" id="SignalP"/>
    </source>
</evidence>
<feature type="chain" id="PRO_5025387566" description="Ribonuclease A-domain domain-containing protein" evidence="1">
    <location>
        <begin position="22"/>
        <end position="165"/>
    </location>
</feature>
<evidence type="ECO:0000259" key="2">
    <source>
        <dbReference type="SMART" id="SM00092"/>
    </source>
</evidence>
<feature type="domain" description="Ribonuclease A-domain" evidence="2">
    <location>
        <begin position="23"/>
        <end position="142"/>
    </location>
</feature>
<dbReference type="Pfam" id="PF00074">
    <property type="entry name" value="RnaseA"/>
    <property type="match status" value="1"/>
</dbReference>
<dbReference type="SMART" id="SM00092">
    <property type="entry name" value="RNAse_Pc"/>
    <property type="match status" value="1"/>
</dbReference>
<organism evidence="3 4">
    <name type="scientific">Sinocyclocheilus rhinocerous</name>
    <dbReference type="NCBI Taxonomy" id="307959"/>
    <lineage>
        <taxon>Eukaryota</taxon>
        <taxon>Metazoa</taxon>
        <taxon>Chordata</taxon>
        <taxon>Craniata</taxon>
        <taxon>Vertebrata</taxon>
        <taxon>Euteleostomi</taxon>
        <taxon>Actinopterygii</taxon>
        <taxon>Neopterygii</taxon>
        <taxon>Teleostei</taxon>
        <taxon>Ostariophysi</taxon>
        <taxon>Cypriniformes</taxon>
        <taxon>Cyprinidae</taxon>
        <taxon>Cyprininae</taxon>
        <taxon>Sinocyclocheilus</taxon>
    </lineage>
</organism>
<keyword evidence="1" id="KW-0732">Signal</keyword>
<dbReference type="AlphaFoldDB" id="A0A673H034"/>
<dbReference type="InterPro" id="IPR036816">
    <property type="entry name" value="RNaseA-like_dom_sf"/>
</dbReference>
<dbReference type="Proteomes" id="UP000472270">
    <property type="component" value="Unassembled WGS sequence"/>
</dbReference>
<reference evidence="3" key="2">
    <citation type="submission" date="2025-09" db="UniProtKB">
        <authorList>
            <consortium name="Ensembl"/>
        </authorList>
    </citation>
    <scope>IDENTIFICATION</scope>
</reference>
<feature type="signal peptide" evidence="1">
    <location>
        <begin position="1"/>
        <end position="21"/>
    </location>
</feature>
<dbReference type="InterPro" id="IPR023412">
    <property type="entry name" value="RNaseA_domain"/>
</dbReference>
<dbReference type="Ensembl" id="ENSSRHT00000019664.1">
    <property type="protein sequence ID" value="ENSSRHP00000019055.1"/>
    <property type="gene ID" value="ENSSRHG00000010315.1"/>
</dbReference>
<reference evidence="3" key="1">
    <citation type="submission" date="2025-08" db="UniProtKB">
        <authorList>
            <consortium name="Ensembl"/>
        </authorList>
    </citation>
    <scope>IDENTIFICATION</scope>
</reference>
<sequence>MRSEAILSLLFILALSDGADRQKNDRYAEFKKKHILPTDFQTDNKTAWVEHLVNNDLCGRTPVQSFIKDSEENIKLICNGSGTKTRDNYIKSTNLFQVYNIESENSTSQMLEWECKVNCATAKYHVIVECQKKLPVHYHAQHIEKNKRPYPCYYIQHDLVLSQWE</sequence>